<evidence type="ECO:0000256" key="1">
    <source>
        <dbReference type="ARBA" id="ARBA00022729"/>
    </source>
</evidence>
<reference evidence="6 7" key="1">
    <citation type="submission" date="2019-11" db="EMBL/GenBank/DDBJ databases">
        <title>Whole genome sequence of Oryza granulata.</title>
        <authorList>
            <person name="Li W."/>
        </authorList>
    </citation>
    <scope>NUCLEOTIDE SEQUENCE [LARGE SCALE GENOMIC DNA]</scope>
    <source>
        <strain evidence="7">cv. Menghai</strain>
        <tissue evidence="6">Leaf</tissue>
    </source>
</reference>
<protein>
    <recommendedName>
        <fullName evidence="5">Pectinesterase inhibitor domain-containing protein</fullName>
    </recommendedName>
</protein>
<dbReference type="SUPFAM" id="SSF101148">
    <property type="entry name" value="Plant invertase/pectin methylesterase inhibitor"/>
    <property type="match status" value="1"/>
</dbReference>
<evidence type="ECO:0000256" key="2">
    <source>
        <dbReference type="ARBA" id="ARBA00023157"/>
    </source>
</evidence>
<dbReference type="PANTHER" id="PTHR35357">
    <property type="entry name" value="OS02G0537100 PROTEIN"/>
    <property type="match status" value="1"/>
</dbReference>
<dbReference type="InterPro" id="IPR035513">
    <property type="entry name" value="Invertase/methylesterase_inhib"/>
</dbReference>
<comment type="caution">
    <text evidence="6">The sequence shown here is derived from an EMBL/GenBank/DDBJ whole genome shotgun (WGS) entry which is preliminary data.</text>
</comment>
<keyword evidence="7" id="KW-1185">Reference proteome</keyword>
<evidence type="ECO:0000256" key="4">
    <source>
        <dbReference type="SAM" id="SignalP"/>
    </source>
</evidence>
<dbReference type="CDD" id="cd15795">
    <property type="entry name" value="PMEI-Pla_a_1_like"/>
    <property type="match status" value="1"/>
</dbReference>
<accession>A0A6G1BR67</accession>
<dbReference type="SMART" id="SM00856">
    <property type="entry name" value="PMEI"/>
    <property type="match status" value="1"/>
</dbReference>
<dbReference type="EMBL" id="SPHZ02000011">
    <property type="protein sequence ID" value="KAF0890264.1"/>
    <property type="molecule type" value="Genomic_DNA"/>
</dbReference>
<sequence length="186" mass="19111">MATRFVFSLLLAVACSHAALASSSSVEDTCAKATATGSRTDLAPFCVATLQAAPGSDGADARGLAVIATNLTLANYTAAYGTIKALQQRGGWSEREQAALATCRQLYIEALNVVHSSIHALNTGQTQAYVADMGVVQRAATGCEDAFSSDGGGNGNRSATAQSPLQKVDDDAINLTTVAMLIVLIL</sequence>
<keyword evidence="1 4" id="KW-0732">Signal</keyword>
<evidence type="ECO:0000313" key="7">
    <source>
        <dbReference type="Proteomes" id="UP000479710"/>
    </source>
</evidence>
<dbReference type="NCBIfam" id="TIGR01614">
    <property type="entry name" value="PME_inhib"/>
    <property type="match status" value="1"/>
</dbReference>
<dbReference type="Pfam" id="PF04043">
    <property type="entry name" value="PMEI"/>
    <property type="match status" value="1"/>
</dbReference>
<evidence type="ECO:0000256" key="3">
    <source>
        <dbReference type="ARBA" id="ARBA00038471"/>
    </source>
</evidence>
<keyword evidence="2" id="KW-1015">Disulfide bond</keyword>
<dbReference type="PROSITE" id="PS51257">
    <property type="entry name" value="PROKAR_LIPOPROTEIN"/>
    <property type="match status" value="1"/>
</dbReference>
<dbReference type="FunFam" id="1.20.140.40:FF:000030">
    <property type="entry name" value="OSJNBa0027P08.11 protein"/>
    <property type="match status" value="1"/>
</dbReference>
<dbReference type="GO" id="GO:0004857">
    <property type="term" value="F:enzyme inhibitor activity"/>
    <property type="evidence" value="ECO:0007669"/>
    <property type="project" value="InterPro"/>
</dbReference>
<comment type="similarity">
    <text evidence="3">Belongs to the PMEI family.</text>
</comment>
<evidence type="ECO:0000259" key="5">
    <source>
        <dbReference type="SMART" id="SM00856"/>
    </source>
</evidence>
<dbReference type="AlphaFoldDB" id="A0A6G1BR67"/>
<proteinExistence type="inferred from homology"/>
<dbReference type="Proteomes" id="UP000479710">
    <property type="component" value="Unassembled WGS sequence"/>
</dbReference>
<feature type="signal peptide" evidence="4">
    <location>
        <begin position="1"/>
        <end position="21"/>
    </location>
</feature>
<gene>
    <name evidence="6" type="ORF">E2562_002678</name>
</gene>
<feature type="chain" id="PRO_5026208379" description="Pectinesterase inhibitor domain-containing protein" evidence="4">
    <location>
        <begin position="22"/>
        <end position="186"/>
    </location>
</feature>
<name>A0A6G1BR67_9ORYZ</name>
<dbReference type="OrthoDB" id="1915198at2759"/>
<dbReference type="InterPro" id="IPR034088">
    <property type="entry name" value="Pla_a_1-like"/>
</dbReference>
<dbReference type="Gene3D" id="1.20.140.40">
    <property type="entry name" value="Invertase/pectin methylesterase inhibitor family protein"/>
    <property type="match status" value="1"/>
</dbReference>
<dbReference type="InterPro" id="IPR006501">
    <property type="entry name" value="Pectinesterase_inhib_dom"/>
</dbReference>
<evidence type="ECO:0000313" key="6">
    <source>
        <dbReference type="EMBL" id="KAF0890264.1"/>
    </source>
</evidence>
<organism evidence="6 7">
    <name type="scientific">Oryza meyeriana var. granulata</name>
    <dbReference type="NCBI Taxonomy" id="110450"/>
    <lineage>
        <taxon>Eukaryota</taxon>
        <taxon>Viridiplantae</taxon>
        <taxon>Streptophyta</taxon>
        <taxon>Embryophyta</taxon>
        <taxon>Tracheophyta</taxon>
        <taxon>Spermatophyta</taxon>
        <taxon>Magnoliopsida</taxon>
        <taxon>Liliopsida</taxon>
        <taxon>Poales</taxon>
        <taxon>Poaceae</taxon>
        <taxon>BOP clade</taxon>
        <taxon>Oryzoideae</taxon>
        <taxon>Oryzeae</taxon>
        <taxon>Oryzinae</taxon>
        <taxon>Oryza</taxon>
        <taxon>Oryza meyeriana</taxon>
    </lineage>
</organism>
<feature type="domain" description="Pectinesterase inhibitor" evidence="5">
    <location>
        <begin position="21"/>
        <end position="182"/>
    </location>
</feature>
<dbReference type="PANTHER" id="PTHR35357:SF24">
    <property type="entry name" value="OS04G0587200 PROTEIN"/>
    <property type="match status" value="1"/>
</dbReference>